<proteinExistence type="predicted"/>
<dbReference type="SUPFAM" id="SSF52047">
    <property type="entry name" value="RNI-like"/>
    <property type="match status" value="1"/>
</dbReference>
<dbReference type="EMBL" id="JARKIF010000001">
    <property type="protein sequence ID" value="KAJ7651159.1"/>
    <property type="molecule type" value="Genomic_DNA"/>
</dbReference>
<accession>A0AAD7CL05</accession>
<organism evidence="1 2">
    <name type="scientific">Roridomyces roridus</name>
    <dbReference type="NCBI Taxonomy" id="1738132"/>
    <lineage>
        <taxon>Eukaryota</taxon>
        <taxon>Fungi</taxon>
        <taxon>Dikarya</taxon>
        <taxon>Basidiomycota</taxon>
        <taxon>Agaricomycotina</taxon>
        <taxon>Agaricomycetes</taxon>
        <taxon>Agaricomycetidae</taxon>
        <taxon>Agaricales</taxon>
        <taxon>Marasmiineae</taxon>
        <taxon>Mycenaceae</taxon>
        <taxon>Roridomyces</taxon>
    </lineage>
</organism>
<evidence type="ECO:0000313" key="2">
    <source>
        <dbReference type="Proteomes" id="UP001221142"/>
    </source>
</evidence>
<dbReference type="Proteomes" id="UP001221142">
    <property type="component" value="Unassembled WGS sequence"/>
</dbReference>
<dbReference type="AlphaFoldDB" id="A0AAD7CL05"/>
<keyword evidence="2" id="KW-1185">Reference proteome</keyword>
<gene>
    <name evidence="1" type="ORF">FB45DRAFT_1050949</name>
</gene>
<evidence type="ECO:0000313" key="1">
    <source>
        <dbReference type="EMBL" id="KAJ7651159.1"/>
    </source>
</evidence>
<protein>
    <submittedName>
        <fullName evidence="1">Uncharacterized protein</fullName>
    </submittedName>
</protein>
<name>A0AAD7CL05_9AGAR</name>
<dbReference type="InterPro" id="IPR032675">
    <property type="entry name" value="LRR_dom_sf"/>
</dbReference>
<comment type="caution">
    <text evidence="1">The sequence shown here is derived from an EMBL/GenBank/DDBJ whole genome shotgun (WGS) entry which is preliminary data.</text>
</comment>
<dbReference type="Gene3D" id="3.80.10.10">
    <property type="entry name" value="Ribonuclease Inhibitor"/>
    <property type="match status" value="1"/>
</dbReference>
<reference evidence="1" key="1">
    <citation type="submission" date="2023-03" db="EMBL/GenBank/DDBJ databases">
        <title>Massive genome expansion in bonnet fungi (Mycena s.s.) driven by repeated elements and novel gene families across ecological guilds.</title>
        <authorList>
            <consortium name="Lawrence Berkeley National Laboratory"/>
            <person name="Harder C.B."/>
            <person name="Miyauchi S."/>
            <person name="Viragh M."/>
            <person name="Kuo A."/>
            <person name="Thoen E."/>
            <person name="Andreopoulos B."/>
            <person name="Lu D."/>
            <person name="Skrede I."/>
            <person name="Drula E."/>
            <person name="Henrissat B."/>
            <person name="Morin E."/>
            <person name="Kohler A."/>
            <person name="Barry K."/>
            <person name="LaButti K."/>
            <person name="Morin E."/>
            <person name="Salamov A."/>
            <person name="Lipzen A."/>
            <person name="Mereny Z."/>
            <person name="Hegedus B."/>
            <person name="Baldrian P."/>
            <person name="Stursova M."/>
            <person name="Weitz H."/>
            <person name="Taylor A."/>
            <person name="Grigoriev I.V."/>
            <person name="Nagy L.G."/>
            <person name="Martin F."/>
            <person name="Kauserud H."/>
        </authorList>
    </citation>
    <scope>NUCLEOTIDE SEQUENCE</scope>
    <source>
        <strain evidence="1">9284</strain>
    </source>
</reference>
<sequence length="640" mass="71933">MLPDEIVSEILSPALQVSEKRFSDTSAISPFSDYAPSSSAALLLVCKAWLRVATPLLYNVVVLRSTAQANALERVLLAHPEFGGYIRKLRVEGGYGPAMHTILKTAPRMTDLFLSLTIWPRDGTEGLCKGLPLINPRRVIVVDPRLDEPLKHEPLSELVQTLLDCIRNTWSNLRVFGCPYGSSHAGKEAAMTMSQALIETQIHTIILGGIFKDIPRNVYLLSKSPSLKILEFQRPFPKAWYEDLGVTIKSYFGALAKISVEQKPTATAQAFVAPDIAPPANSSFIPMESASEEVREIVWKRVLFFAMYVAECRSPSFSLHTSRLPILTVSKYFHRLALPCLYECPLLVSPDAITQLKNRLERDPLLGSHIRRLFTATKNAFQDDVLVPVPETHTRRQCIPIKALRVLGKTAGDSLRELSLTVEDETLTVSALHRFTELRVLEISPYAYGVNNMEPLHSPLKILKNVHTLRLDGLDAKGSCLEFFSRVKLESLHTLVVSRCLGPHPKYERMLTAHGSKVLHLTIGYSNLPMVESCPNLVDLEILDEFNLNELVPDTPHKSLVKIVARSLPNWVEKVELDVLDKFPALREIHIKNLEWPKTEREIEYNQAVALAEIFLSHNIKLLSREGKPWVPRLKAERVV</sequence>